<organism evidence="1">
    <name type="scientific">marine sediment metagenome</name>
    <dbReference type="NCBI Taxonomy" id="412755"/>
    <lineage>
        <taxon>unclassified sequences</taxon>
        <taxon>metagenomes</taxon>
        <taxon>ecological metagenomes</taxon>
    </lineage>
</organism>
<gene>
    <name evidence="1" type="ORF">S12H4_07924</name>
</gene>
<accession>X1RG85</accession>
<sequence>LIYPNAEGKKLQITTDGKEKEIILSTIDNLNKIDKYYEQNLPKHGWKKVIDGSYKNSKKSSLYYEKENREALINISPDNDDKTEIIVLLRFAN</sequence>
<feature type="non-terminal residue" evidence="1">
    <location>
        <position position="1"/>
    </location>
</feature>
<protein>
    <submittedName>
        <fullName evidence="1">Uncharacterized protein</fullName>
    </submittedName>
</protein>
<dbReference type="AlphaFoldDB" id="X1RG85"/>
<name>X1RG85_9ZZZZ</name>
<proteinExistence type="predicted"/>
<comment type="caution">
    <text evidence="1">The sequence shown here is derived from an EMBL/GenBank/DDBJ whole genome shotgun (WGS) entry which is preliminary data.</text>
</comment>
<reference evidence="1" key="1">
    <citation type="journal article" date="2014" name="Front. Microbiol.">
        <title>High frequency of phylogenetically diverse reductive dehalogenase-homologous genes in deep subseafloor sedimentary metagenomes.</title>
        <authorList>
            <person name="Kawai M."/>
            <person name="Futagami T."/>
            <person name="Toyoda A."/>
            <person name="Takaki Y."/>
            <person name="Nishi S."/>
            <person name="Hori S."/>
            <person name="Arai W."/>
            <person name="Tsubouchi T."/>
            <person name="Morono Y."/>
            <person name="Uchiyama I."/>
            <person name="Ito T."/>
            <person name="Fujiyama A."/>
            <person name="Inagaki F."/>
            <person name="Takami H."/>
        </authorList>
    </citation>
    <scope>NUCLEOTIDE SEQUENCE</scope>
    <source>
        <strain evidence="1">Expedition CK06-06</strain>
    </source>
</reference>
<dbReference type="EMBL" id="BARW01002996">
    <property type="protein sequence ID" value="GAI62165.1"/>
    <property type="molecule type" value="Genomic_DNA"/>
</dbReference>
<evidence type="ECO:0000313" key="1">
    <source>
        <dbReference type="EMBL" id="GAI62165.1"/>
    </source>
</evidence>